<dbReference type="Pfam" id="PF13853">
    <property type="entry name" value="7tm_4"/>
    <property type="match status" value="2"/>
</dbReference>
<dbReference type="GO" id="GO:0004930">
    <property type="term" value="F:G protein-coupled receptor activity"/>
    <property type="evidence" value="ECO:0007669"/>
    <property type="project" value="UniProtKB-KW"/>
</dbReference>
<dbReference type="PANTHER" id="PTHR48002">
    <property type="entry name" value="OLFACTORY RECEPTOR"/>
    <property type="match status" value="1"/>
</dbReference>
<evidence type="ECO:0000256" key="9">
    <source>
        <dbReference type="SAM" id="SignalP"/>
    </source>
</evidence>
<evidence type="ECO:0000256" key="6">
    <source>
        <dbReference type="ARBA" id="ARBA00023170"/>
    </source>
</evidence>
<dbReference type="Gene3D" id="1.20.1070.10">
    <property type="entry name" value="Rhodopsin 7-helix transmembrane proteins"/>
    <property type="match status" value="1"/>
</dbReference>
<accession>A0AAW0GZ02</accession>
<dbReference type="InterPro" id="IPR000725">
    <property type="entry name" value="Olfact_rcpt"/>
</dbReference>
<protein>
    <recommendedName>
        <fullName evidence="12">G-protein coupled receptors family 1 profile domain-containing protein</fullName>
    </recommendedName>
</protein>
<feature type="signal peptide" evidence="9">
    <location>
        <begin position="1"/>
        <end position="16"/>
    </location>
</feature>
<keyword evidence="3 8" id="KW-1133">Transmembrane helix</keyword>
<evidence type="ECO:0000256" key="4">
    <source>
        <dbReference type="ARBA" id="ARBA00023040"/>
    </source>
</evidence>
<proteinExistence type="predicted"/>
<dbReference type="GO" id="GO:0004984">
    <property type="term" value="F:olfactory receptor activity"/>
    <property type="evidence" value="ECO:0007669"/>
    <property type="project" value="InterPro"/>
</dbReference>
<evidence type="ECO:0008006" key="12">
    <source>
        <dbReference type="Google" id="ProtNLM"/>
    </source>
</evidence>
<keyword evidence="2 8" id="KW-0812">Transmembrane</keyword>
<comment type="subcellular location">
    <subcellularLocation>
        <location evidence="1">Membrane</location>
        <topology evidence="1">Multi-pass membrane protein</topology>
    </subcellularLocation>
</comment>
<feature type="non-terminal residue" evidence="10">
    <location>
        <position position="215"/>
    </location>
</feature>
<dbReference type="GO" id="GO:0005886">
    <property type="term" value="C:plasma membrane"/>
    <property type="evidence" value="ECO:0007669"/>
    <property type="project" value="UniProtKB-ARBA"/>
</dbReference>
<evidence type="ECO:0000313" key="10">
    <source>
        <dbReference type="EMBL" id="KAK7794971.1"/>
    </source>
</evidence>
<feature type="transmembrane region" description="Helical" evidence="8">
    <location>
        <begin position="134"/>
        <end position="154"/>
    </location>
</feature>
<dbReference type="AlphaFoldDB" id="A0AAW0GZ02"/>
<comment type="caution">
    <text evidence="10">The sequence shown here is derived from an EMBL/GenBank/DDBJ whole genome shotgun (WGS) entry which is preliminary data.</text>
</comment>
<gene>
    <name evidence="10" type="ORF">U0070_015836</name>
</gene>
<dbReference type="SUPFAM" id="SSF81321">
    <property type="entry name" value="Family A G protein-coupled receptor-like"/>
    <property type="match status" value="1"/>
</dbReference>
<feature type="transmembrane region" description="Helical" evidence="8">
    <location>
        <begin position="166"/>
        <end position="185"/>
    </location>
</feature>
<evidence type="ECO:0000256" key="8">
    <source>
        <dbReference type="SAM" id="Phobius"/>
    </source>
</evidence>
<dbReference type="EMBL" id="JBBHLL010006746">
    <property type="protein sequence ID" value="KAK7794971.1"/>
    <property type="molecule type" value="Genomic_DNA"/>
</dbReference>
<evidence type="ECO:0000256" key="1">
    <source>
        <dbReference type="ARBA" id="ARBA00004141"/>
    </source>
</evidence>
<sequence length="215" mass="24295">MALLLGNFVILISIRCSPLCHQPMYYFLSHLSFMGIWFTSCVTPKFIGDLLVVRKTISYANCILTKCHLLMLATWVGGAAHSFPQFSIAILLPFCGPNQIDHYFCDIFSLLKVACTDIYIIGVLILANSGIVTLVTFMVLFVSYVIILLTVRAHSAEGRQKALDKVFALFYTIIAPLFNPLIYTLRKAEMKNERRKVWWVSVSNFKGSIQLICLL</sequence>
<evidence type="ECO:0000256" key="5">
    <source>
        <dbReference type="ARBA" id="ARBA00023136"/>
    </source>
</evidence>
<organism evidence="10 11">
    <name type="scientific">Myodes glareolus</name>
    <name type="common">Bank vole</name>
    <name type="synonym">Clethrionomys glareolus</name>
    <dbReference type="NCBI Taxonomy" id="447135"/>
    <lineage>
        <taxon>Eukaryota</taxon>
        <taxon>Metazoa</taxon>
        <taxon>Chordata</taxon>
        <taxon>Craniata</taxon>
        <taxon>Vertebrata</taxon>
        <taxon>Euteleostomi</taxon>
        <taxon>Mammalia</taxon>
        <taxon>Eutheria</taxon>
        <taxon>Euarchontoglires</taxon>
        <taxon>Glires</taxon>
        <taxon>Rodentia</taxon>
        <taxon>Myomorpha</taxon>
        <taxon>Muroidea</taxon>
        <taxon>Cricetidae</taxon>
        <taxon>Arvicolinae</taxon>
        <taxon>Myodes</taxon>
    </lineage>
</organism>
<dbReference type="Proteomes" id="UP001488838">
    <property type="component" value="Unassembled WGS sequence"/>
</dbReference>
<dbReference type="InterPro" id="IPR050427">
    <property type="entry name" value="Olfactory_Receptors"/>
</dbReference>
<evidence type="ECO:0000313" key="11">
    <source>
        <dbReference type="Proteomes" id="UP001488838"/>
    </source>
</evidence>
<keyword evidence="11" id="KW-1185">Reference proteome</keyword>
<keyword evidence="6" id="KW-0675">Receptor</keyword>
<name>A0AAW0GZ02_MYOGA</name>
<keyword evidence="7" id="KW-0807">Transducer</keyword>
<reference evidence="10 11" key="1">
    <citation type="journal article" date="2023" name="bioRxiv">
        <title>Conserved and derived expression patterns and positive selection on dental genes reveal complex evolutionary context of ever-growing rodent molars.</title>
        <authorList>
            <person name="Calamari Z.T."/>
            <person name="Song A."/>
            <person name="Cohen E."/>
            <person name="Akter M."/>
            <person name="Roy R.D."/>
            <person name="Hallikas O."/>
            <person name="Christensen M.M."/>
            <person name="Li P."/>
            <person name="Marangoni P."/>
            <person name="Jernvall J."/>
            <person name="Klein O.D."/>
        </authorList>
    </citation>
    <scope>NUCLEOTIDE SEQUENCE [LARGE SCALE GENOMIC DNA]</scope>
    <source>
        <strain evidence="10">V071</strain>
    </source>
</reference>
<evidence type="ECO:0000256" key="2">
    <source>
        <dbReference type="ARBA" id="ARBA00022692"/>
    </source>
</evidence>
<evidence type="ECO:0000256" key="7">
    <source>
        <dbReference type="ARBA" id="ARBA00023224"/>
    </source>
</evidence>
<evidence type="ECO:0000256" key="3">
    <source>
        <dbReference type="ARBA" id="ARBA00022989"/>
    </source>
</evidence>
<keyword evidence="9" id="KW-0732">Signal</keyword>
<feature type="chain" id="PRO_5043384811" description="G-protein coupled receptors family 1 profile domain-containing protein" evidence="9">
    <location>
        <begin position="17"/>
        <end position="215"/>
    </location>
</feature>
<feature type="transmembrane region" description="Helical" evidence="8">
    <location>
        <begin position="26"/>
        <end position="48"/>
    </location>
</feature>
<keyword evidence="4" id="KW-0297">G-protein coupled receptor</keyword>
<keyword evidence="5 8" id="KW-0472">Membrane</keyword>